<dbReference type="EMBL" id="MTHB01000110">
    <property type="protein sequence ID" value="OXC77100.1"/>
    <property type="molecule type" value="Genomic_DNA"/>
</dbReference>
<proteinExistence type="predicted"/>
<organism evidence="2 3">
    <name type="scientific">Caballeronia sordidicola</name>
    <name type="common">Burkholderia sordidicola</name>
    <dbReference type="NCBI Taxonomy" id="196367"/>
    <lineage>
        <taxon>Bacteria</taxon>
        <taxon>Pseudomonadati</taxon>
        <taxon>Pseudomonadota</taxon>
        <taxon>Betaproteobacteria</taxon>
        <taxon>Burkholderiales</taxon>
        <taxon>Burkholderiaceae</taxon>
        <taxon>Caballeronia</taxon>
    </lineage>
</organism>
<dbReference type="AlphaFoldDB" id="A0A226X295"/>
<reference evidence="3" key="1">
    <citation type="submission" date="2017-01" db="EMBL/GenBank/DDBJ databases">
        <title>Genome Analysis of Deinococcus marmoris KOPRI26562.</title>
        <authorList>
            <person name="Kim J.H."/>
            <person name="Oh H.-M."/>
        </authorList>
    </citation>
    <scope>NUCLEOTIDE SEQUENCE [LARGE SCALE GENOMIC DNA]</scope>
    <source>
        <strain evidence="3">PAMC 26633</strain>
    </source>
</reference>
<evidence type="ECO:0000313" key="2">
    <source>
        <dbReference type="EMBL" id="OXC77100.1"/>
    </source>
</evidence>
<sequence>MSTPRALRAASPAYRHEHAESEGAHFPMSLSRGVHENRVTSLID</sequence>
<protein>
    <submittedName>
        <fullName evidence="2">Uncharacterized protein</fullName>
    </submittedName>
</protein>
<gene>
    <name evidence="2" type="ORF">BSU04_18985</name>
</gene>
<feature type="compositionally biased region" description="Basic and acidic residues" evidence="1">
    <location>
        <begin position="14"/>
        <end position="23"/>
    </location>
</feature>
<comment type="caution">
    <text evidence="2">The sequence shown here is derived from an EMBL/GenBank/DDBJ whole genome shotgun (WGS) entry which is preliminary data.</text>
</comment>
<evidence type="ECO:0000256" key="1">
    <source>
        <dbReference type="SAM" id="MobiDB-lite"/>
    </source>
</evidence>
<feature type="region of interest" description="Disordered" evidence="1">
    <location>
        <begin position="1"/>
        <end position="29"/>
    </location>
</feature>
<evidence type="ECO:0000313" key="3">
    <source>
        <dbReference type="Proteomes" id="UP000214720"/>
    </source>
</evidence>
<dbReference type="Proteomes" id="UP000214720">
    <property type="component" value="Unassembled WGS sequence"/>
</dbReference>
<accession>A0A226X295</accession>
<name>A0A226X295_CABSO</name>